<evidence type="ECO:0008006" key="10">
    <source>
        <dbReference type="Google" id="ProtNLM"/>
    </source>
</evidence>
<keyword evidence="9" id="KW-1185">Reference proteome</keyword>
<comment type="similarity">
    <text evidence="2">Belongs to the plant self-incompatibility (S1) protein family.</text>
</comment>
<dbReference type="PANTHER" id="PTHR35630">
    <property type="entry name" value="LEGUMINOSIN GROUP486 SECRETED PEPTIDE"/>
    <property type="match status" value="1"/>
</dbReference>
<dbReference type="InterPro" id="IPR010264">
    <property type="entry name" value="Self-incomp_S1"/>
</dbReference>
<evidence type="ECO:0000256" key="4">
    <source>
        <dbReference type="ARBA" id="ARBA00022525"/>
    </source>
</evidence>
<evidence type="ECO:0000256" key="1">
    <source>
        <dbReference type="ARBA" id="ARBA00004613"/>
    </source>
</evidence>
<name>A0AAP0R2W3_LIQFO</name>
<gene>
    <name evidence="8" type="ORF">L1049_017614</name>
    <name evidence="7" type="ORF">L1049_021412</name>
</gene>
<evidence type="ECO:0000256" key="3">
    <source>
        <dbReference type="ARBA" id="ARBA00022471"/>
    </source>
</evidence>
<evidence type="ECO:0000313" key="7">
    <source>
        <dbReference type="EMBL" id="KAK9266565.1"/>
    </source>
</evidence>
<evidence type="ECO:0000256" key="6">
    <source>
        <dbReference type="SAM" id="SignalP"/>
    </source>
</evidence>
<reference evidence="7 9" key="1">
    <citation type="journal article" date="2024" name="Plant J.">
        <title>Genome sequences and population genomics reveal climatic adaptation and genomic divergence between two closely related sweetgum species.</title>
        <authorList>
            <person name="Xu W.Q."/>
            <person name="Ren C.Q."/>
            <person name="Zhang X.Y."/>
            <person name="Comes H.P."/>
            <person name="Liu X.H."/>
            <person name="Li Y.G."/>
            <person name="Kettle C.J."/>
            <person name="Jalonen R."/>
            <person name="Gaisberger H."/>
            <person name="Ma Y.Z."/>
            <person name="Qiu Y.X."/>
        </authorList>
    </citation>
    <scope>NUCLEOTIDE SEQUENCE [LARGE SCALE GENOMIC DNA]</scope>
    <source>
        <strain evidence="7">Hangzhou</strain>
    </source>
</reference>
<keyword evidence="5 6" id="KW-0732">Signal</keyword>
<reference evidence="7" key="2">
    <citation type="submission" date="2024-04" db="EMBL/GenBank/DDBJ databases">
        <authorList>
            <person name="Xu W."/>
            <person name="Ren C."/>
        </authorList>
    </citation>
    <scope>NUCLEOTIDE SEQUENCE</scope>
    <source>
        <strain evidence="7">Hangzhou</strain>
        <tissue evidence="7">Leaves</tissue>
    </source>
</reference>
<dbReference type="EMBL" id="JBBPBK010000102">
    <property type="protein sequence ID" value="KAK9266565.1"/>
    <property type="molecule type" value="Genomic_DNA"/>
</dbReference>
<feature type="chain" id="PRO_5044711517" description="S-protein homolog" evidence="6">
    <location>
        <begin position="23"/>
        <end position="132"/>
    </location>
</feature>
<keyword evidence="4" id="KW-0964">Secreted</keyword>
<keyword evidence="3" id="KW-0713">Self-incompatibility</keyword>
<dbReference type="GO" id="GO:0005576">
    <property type="term" value="C:extracellular region"/>
    <property type="evidence" value="ECO:0007669"/>
    <property type="project" value="UniProtKB-SubCell"/>
</dbReference>
<dbReference type="GO" id="GO:0060320">
    <property type="term" value="P:rejection of self pollen"/>
    <property type="evidence" value="ECO:0007669"/>
    <property type="project" value="UniProtKB-KW"/>
</dbReference>
<feature type="signal peptide" evidence="6">
    <location>
        <begin position="1"/>
        <end position="22"/>
    </location>
</feature>
<evidence type="ECO:0000313" key="8">
    <source>
        <dbReference type="EMBL" id="KAK9289141.1"/>
    </source>
</evidence>
<dbReference type="Proteomes" id="UP001415857">
    <property type="component" value="Unassembled WGS sequence"/>
</dbReference>
<comment type="caution">
    <text evidence="7">The sequence shown here is derived from an EMBL/GenBank/DDBJ whole genome shotgun (WGS) entry which is preliminary data.</text>
</comment>
<evidence type="ECO:0000313" key="9">
    <source>
        <dbReference type="Proteomes" id="UP001415857"/>
    </source>
</evidence>
<dbReference type="AlphaFoldDB" id="A0AAP0R2W3"/>
<accession>A0AAP0R2W3</accession>
<sequence>MPTPNHILLLLVLASYSICTLAIGEQDAQPAIVHITSGLPKEPGPMDVICKFDGYNLGVHTLFPGDDYQWSATEKGIYYCQATWVNKFVAWHGYEPLRDASHGTIFWLAKADGIFLSYDKSNYVKVADWETD</sequence>
<dbReference type="Pfam" id="PF05938">
    <property type="entry name" value="Self-incomp_S1"/>
    <property type="match status" value="1"/>
</dbReference>
<evidence type="ECO:0000256" key="2">
    <source>
        <dbReference type="ARBA" id="ARBA00005581"/>
    </source>
</evidence>
<protein>
    <recommendedName>
        <fullName evidence="10">S-protein homolog</fullName>
    </recommendedName>
</protein>
<proteinExistence type="inferred from homology"/>
<comment type="subcellular location">
    <subcellularLocation>
        <location evidence="1">Secreted</location>
    </subcellularLocation>
</comment>
<evidence type="ECO:0000256" key="5">
    <source>
        <dbReference type="ARBA" id="ARBA00022729"/>
    </source>
</evidence>
<dbReference type="EMBL" id="JBBPBK010000003">
    <property type="protein sequence ID" value="KAK9289141.1"/>
    <property type="molecule type" value="Genomic_DNA"/>
</dbReference>
<organism evidence="7 9">
    <name type="scientific">Liquidambar formosana</name>
    <name type="common">Formosan gum</name>
    <dbReference type="NCBI Taxonomy" id="63359"/>
    <lineage>
        <taxon>Eukaryota</taxon>
        <taxon>Viridiplantae</taxon>
        <taxon>Streptophyta</taxon>
        <taxon>Embryophyta</taxon>
        <taxon>Tracheophyta</taxon>
        <taxon>Spermatophyta</taxon>
        <taxon>Magnoliopsida</taxon>
        <taxon>eudicotyledons</taxon>
        <taxon>Gunneridae</taxon>
        <taxon>Pentapetalae</taxon>
        <taxon>Saxifragales</taxon>
        <taxon>Altingiaceae</taxon>
        <taxon>Liquidambar</taxon>
    </lineage>
</organism>
<dbReference type="PANTHER" id="PTHR35630:SF1">
    <property type="entry name" value="LEGUMINOSIN GROUP486 SECRETED PEPTIDE"/>
    <property type="match status" value="1"/>
</dbReference>